<evidence type="ECO:0000259" key="1">
    <source>
        <dbReference type="PROSITE" id="PS51725"/>
    </source>
</evidence>
<dbReference type="Proteomes" id="UP000028511">
    <property type="component" value="Unassembled WGS sequence"/>
</dbReference>
<reference evidence="2" key="1">
    <citation type="submission" date="2013-07" db="EMBL/GenBank/DDBJ databases">
        <title>Sub-species coevolution in mutualistic symbiosis.</title>
        <authorList>
            <person name="Murfin K."/>
            <person name="Klassen J."/>
            <person name="Lee M."/>
            <person name="Forst S."/>
            <person name="Stock P."/>
            <person name="Goodrich-Blair H."/>
        </authorList>
    </citation>
    <scope>NUCLEOTIDE SEQUENCE [LARGE SCALE GENOMIC DNA]</scope>
    <source>
        <strain evidence="2">Puntauvense</strain>
    </source>
</reference>
<dbReference type="InterPro" id="IPR011008">
    <property type="entry name" value="Dimeric_a/b-barrel"/>
</dbReference>
<evidence type="ECO:0000313" key="2">
    <source>
        <dbReference type="EMBL" id="CDG99433.1"/>
    </source>
</evidence>
<dbReference type="PANTHER" id="PTHR37811">
    <property type="entry name" value="BLL5343 PROTEIN"/>
    <property type="match status" value="1"/>
</dbReference>
<protein>
    <submittedName>
        <fullName evidence="2">Putative enzyme involved in biosynthesis of extracellular polysaccharides</fullName>
    </submittedName>
</protein>
<dbReference type="HOGENOM" id="CLU_127039_0_1_6"/>
<dbReference type="Gene3D" id="3.30.70.100">
    <property type="match status" value="1"/>
</dbReference>
<dbReference type="RefSeq" id="WP_038204529.1">
    <property type="nucleotide sequence ID" value="NZ_CAWLWN010000088.1"/>
</dbReference>
<dbReference type="InterPro" id="IPR052936">
    <property type="entry name" value="Jasmonate_Hydroxylase-like"/>
</dbReference>
<dbReference type="PROSITE" id="PS51725">
    <property type="entry name" value="ABM"/>
    <property type="match status" value="1"/>
</dbReference>
<dbReference type="Pfam" id="PF03992">
    <property type="entry name" value="ABM"/>
    <property type="match status" value="1"/>
</dbReference>
<accession>A0A077NLK8</accession>
<comment type="caution">
    <text evidence="2">The sequence shown here is derived from an EMBL/GenBank/DDBJ whole genome shotgun (WGS) entry which is preliminary data.</text>
</comment>
<dbReference type="PANTHER" id="PTHR37811:SF2">
    <property type="entry name" value="ABM DOMAIN-CONTAINING PROTEIN"/>
    <property type="match status" value="1"/>
</dbReference>
<name>A0A077NLK8_XENBV</name>
<dbReference type="EMBL" id="CBSW010000305">
    <property type="protein sequence ID" value="CDG99433.1"/>
    <property type="molecule type" value="Genomic_DNA"/>
</dbReference>
<dbReference type="InterPro" id="IPR007138">
    <property type="entry name" value="ABM_dom"/>
</dbReference>
<gene>
    <name evidence="2" type="ORF">XBP1_960034</name>
</gene>
<feature type="domain" description="ABM" evidence="1">
    <location>
        <begin position="2"/>
        <end position="91"/>
    </location>
</feature>
<dbReference type="AlphaFoldDB" id="A0A077NLK8"/>
<sequence length="109" mass="12839">MLAVIFEVEIAENQSDRYFDTSATLKPILEAIPGFISVERFQSLNNNHKYLSLSYWRDEEAVKQWRNTYPHREAQKLGRNGVFTDYRLKVVTVIRDYGLNAREEVPKED</sequence>
<dbReference type="SUPFAM" id="SSF54909">
    <property type="entry name" value="Dimeric alpha+beta barrel"/>
    <property type="match status" value="1"/>
</dbReference>
<proteinExistence type="predicted"/>
<organism evidence="2">
    <name type="scientific">Xenorhabdus bovienii str. puntauvense</name>
    <dbReference type="NCBI Taxonomy" id="1398201"/>
    <lineage>
        <taxon>Bacteria</taxon>
        <taxon>Pseudomonadati</taxon>
        <taxon>Pseudomonadota</taxon>
        <taxon>Gammaproteobacteria</taxon>
        <taxon>Enterobacterales</taxon>
        <taxon>Morganellaceae</taxon>
        <taxon>Xenorhabdus</taxon>
    </lineage>
</organism>